<dbReference type="InterPro" id="IPR001313">
    <property type="entry name" value="Pumilio_RNA-bd_rpt"/>
</dbReference>
<dbReference type="InterPro" id="IPR033133">
    <property type="entry name" value="PUM-HD"/>
</dbReference>
<dbReference type="InterPro" id="IPR033712">
    <property type="entry name" value="Pumilio_RNA-bd"/>
</dbReference>
<dbReference type="SMART" id="SM00025">
    <property type="entry name" value="Pumilio"/>
    <property type="match status" value="8"/>
</dbReference>
<keyword evidence="1" id="KW-0677">Repeat</keyword>
<feature type="region of interest" description="Disordered" evidence="3">
    <location>
        <begin position="549"/>
        <end position="591"/>
    </location>
</feature>
<dbReference type="GO" id="GO:0003729">
    <property type="term" value="F:mRNA binding"/>
    <property type="evidence" value="ECO:0007669"/>
    <property type="project" value="TreeGrafter"/>
</dbReference>
<feature type="domain" description="PUM-HD" evidence="4">
    <location>
        <begin position="205"/>
        <end position="550"/>
    </location>
</feature>
<protein>
    <recommendedName>
        <fullName evidence="4">PUM-HD domain-containing protein</fullName>
    </recommendedName>
</protein>
<dbReference type="AlphaFoldDB" id="A0A9Q0LVI8"/>
<dbReference type="PANTHER" id="PTHR12537">
    <property type="entry name" value="RNA BINDING PROTEIN PUMILIO-RELATED"/>
    <property type="match status" value="1"/>
</dbReference>
<dbReference type="PANTHER" id="PTHR12537:SF13">
    <property type="entry name" value="PUMILIO HOMOLOGY DOMAIN FAMILY MEMBER 4"/>
    <property type="match status" value="1"/>
</dbReference>
<feature type="repeat" description="Pumilio" evidence="2">
    <location>
        <begin position="307"/>
        <end position="343"/>
    </location>
</feature>
<feature type="compositionally biased region" description="Polar residues" evidence="3">
    <location>
        <begin position="52"/>
        <end position="63"/>
    </location>
</feature>
<comment type="caution">
    <text evidence="5">The sequence shown here is derived from an EMBL/GenBank/DDBJ whole genome shotgun (WGS) entry which is preliminary data.</text>
</comment>
<gene>
    <name evidence="5" type="ORF">M0811_04330</name>
</gene>
<feature type="repeat" description="Pumilio" evidence="2">
    <location>
        <begin position="486"/>
        <end position="524"/>
    </location>
</feature>
<dbReference type="PROSITE" id="PS50302">
    <property type="entry name" value="PUM"/>
    <property type="match status" value="6"/>
</dbReference>
<evidence type="ECO:0000259" key="4">
    <source>
        <dbReference type="PROSITE" id="PS50303"/>
    </source>
</evidence>
<dbReference type="InterPro" id="IPR016024">
    <property type="entry name" value="ARM-type_fold"/>
</dbReference>
<feature type="repeat" description="Pumilio" evidence="2">
    <location>
        <begin position="344"/>
        <end position="379"/>
    </location>
</feature>
<keyword evidence="6" id="KW-1185">Reference proteome</keyword>
<evidence type="ECO:0000256" key="3">
    <source>
        <dbReference type="SAM" id="MobiDB-lite"/>
    </source>
</evidence>
<dbReference type="OMA" id="IKAAPYA"/>
<dbReference type="CDD" id="cd07920">
    <property type="entry name" value="Pumilio"/>
    <property type="match status" value="1"/>
</dbReference>
<feature type="repeat" description="Pumilio" evidence="2">
    <location>
        <begin position="450"/>
        <end position="485"/>
    </location>
</feature>
<accession>A0A9Q0LVI8</accession>
<evidence type="ECO:0000313" key="6">
    <source>
        <dbReference type="Proteomes" id="UP001149090"/>
    </source>
</evidence>
<evidence type="ECO:0000256" key="2">
    <source>
        <dbReference type="PROSITE-ProRule" id="PRU00317"/>
    </source>
</evidence>
<dbReference type="Gene3D" id="1.25.10.10">
    <property type="entry name" value="Leucine-rich Repeat Variant"/>
    <property type="match status" value="1"/>
</dbReference>
<feature type="compositionally biased region" description="Basic residues" evidence="3">
    <location>
        <begin position="569"/>
        <end position="591"/>
    </location>
</feature>
<proteinExistence type="predicted"/>
<name>A0A9Q0LVI8_ANAIG</name>
<feature type="region of interest" description="Disordered" evidence="3">
    <location>
        <begin position="1"/>
        <end position="91"/>
    </location>
</feature>
<evidence type="ECO:0000256" key="1">
    <source>
        <dbReference type="ARBA" id="ARBA00022737"/>
    </source>
</evidence>
<dbReference type="PROSITE" id="PS50303">
    <property type="entry name" value="PUM_HD"/>
    <property type="match status" value="1"/>
</dbReference>
<dbReference type="FunFam" id="1.25.10.10:FF:000237">
    <property type="entry name" value="Pumilio homolog 9"/>
    <property type="match status" value="1"/>
</dbReference>
<organism evidence="5 6">
    <name type="scientific">Anaeramoeba ignava</name>
    <name type="common">Anaerobic marine amoeba</name>
    <dbReference type="NCBI Taxonomy" id="1746090"/>
    <lineage>
        <taxon>Eukaryota</taxon>
        <taxon>Metamonada</taxon>
        <taxon>Anaeramoebidae</taxon>
        <taxon>Anaeramoeba</taxon>
    </lineage>
</organism>
<dbReference type="InterPro" id="IPR011989">
    <property type="entry name" value="ARM-like"/>
</dbReference>
<feature type="repeat" description="Pumilio" evidence="2">
    <location>
        <begin position="380"/>
        <end position="415"/>
    </location>
</feature>
<sequence>MYKKDRNGVDSPRHAIFQPPSPIDYLIDGELEDENNGENSIPNQNHTKKTEPNNIESPLPQKSPSKEEQKSNNQKSLNLPIEKTTTTQQPMKPTAIQPQAIKFGKDNPFDEKNLEYQPFSQDHLEQTNDQGLSYNPFIENKTQLSDSYSQEYSNAYQTNYQRSQSAVPRSSSFEGNIYQNPLSYQVQDDTNLYGYDQYSYYQTYGRSQSVQPTFNNPQNTYYSDPNLFKITNMNQVYGRIYQMSKDQIECRFLQTKIEEGDPRTISSVLSEVFQNLDELMMDPYGNYLCQKLIEYCTSEQRMSIIRKIEPSILQISLNIYGTRTIQKMIESISTNEEIELLLRAIRPHVVKLSNSPNGNHVIQRCLNRFSVQSNQFIFDEVARNCATIATHKHGCCVMQRCIDASPNLQKTELIRVIIDNSISLMQDPFANYVIQYVLGLGEIPDVFVEKIRNNLFELSSQKFSSNVVEKCLTIGDPRLQNAILDELTKDPVKLKQLLYDAYGNYVIQTSLKVANEQQHKALGDLIRPHLPSLRNLPYGKKIQSKLMRFSSDPNSRNLIEPQNTPSPKKSTKPKQNPRKKPQSGKRNHSKK</sequence>
<dbReference type="GO" id="GO:0005737">
    <property type="term" value="C:cytoplasm"/>
    <property type="evidence" value="ECO:0007669"/>
    <property type="project" value="TreeGrafter"/>
</dbReference>
<dbReference type="OrthoDB" id="668540at2759"/>
<feature type="compositionally biased region" description="Basic and acidic residues" evidence="3">
    <location>
        <begin position="1"/>
        <end position="13"/>
    </location>
</feature>
<dbReference type="EMBL" id="JAPDFW010000033">
    <property type="protein sequence ID" value="KAJ5079309.1"/>
    <property type="molecule type" value="Genomic_DNA"/>
</dbReference>
<dbReference type="SUPFAM" id="SSF48371">
    <property type="entry name" value="ARM repeat"/>
    <property type="match status" value="1"/>
</dbReference>
<evidence type="ECO:0000313" key="5">
    <source>
        <dbReference type="EMBL" id="KAJ5079309.1"/>
    </source>
</evidence>
<dbReference type="Pfam" id="PF00806">
    <property type="entry name" value="PUF"/>
    <property type="match status" value="1"/>
</dbReference>
<dbReference type="Pfam" id="PF22493">
    <property type="entry name" value="PUF_NOP9"/>
    <property type="match status" value="1"/>
</dbReference>
<dbReference type="Proteomes" id="UP001149090">
    <property type="component" value="Unassembled WGS sequence"/>
</dbReference>
<dbReference type="GO" id="GO:0010608">
    <property type="term" value="P:post-transcriptional regulation of gene expression"/>
    <property type="evidence" value="ECO:0007669"/>
    <property type="project" value="TreeGrafter"/>
</dbReference>
<reference evidence="5" key="1">
    <citation type="submission" date="2022-10" db="EMBL/GenBank/DDBJ databases">
        <title>Novel sulphate-reducing endosymbionts in the free-living metamonad Anaeramoeba.</title>
        <authorList>
            <person name="Jerlstrom-Hultqvist J."/>
            <person name="Cepicka I."/>
            <person name="Gallot-Lavallee L."/>
            <person name="Salas-Leiva D."/>
            <person name="Curtis B.A."/>
            <person name="Zahonova K."/>
            <person name="Pipaliya S."/>
            <person name="Dacks J."/>
            <person name="Roger A.J."/>
        </authorList>
    </citation>
    <scope>NUCLEOTIDE SEQUENCE</scope>
    <source>
        <strain evidence="5">BMAN</strain>
    </source>
</reference>
<feature type="repeat" description="Pumilio" evidence="2">
    <location>
        <begin position="271"/>
        <end position="306"/>
    </location>
</feature>
<feature type="compositionally biased region" description="Acidic residues" evidence="3">
    <location>
        <begin position="27"/>
        <end position="36"/>
    </location>
</feature>